<reference evidence="7" key="1">
    <citation type="journal article" date="2019" name="bioRxiv">
        <title>The Genome of the Zebra Mussel, Dreissena polymorpha: A Resource for Invasive Species Research.</title>
        <authorList>
            <person name="McCartney M.A."/>
            <person name="Auch B."/>
            <person name="Kono T."/>
            <person name="Mallez S."/>
            <person name="Zhang Y."/>
            <person name="Obille A."/>
            <person name="Becker A."/>
            <person name="Abrahante J.E."/>
            <person name="Garbe J."/>
            <person name="Badalamenti J.P."/>
            <person name="Herman A."/>
            <person name="Mangelson H."/>
            <person name="Liachko I."/>
            <person name="Sullivan S."/>
            <person name="Sone E.D."/>
            <person name="Koren S."/>
            <person name="Silverstein K.A.T."/>
            <person name="Beckman K.B."/>
            <person name="Gohl D.M."/>
        </authorList>
    </citation>
    <scope>NUCLEOTIDE SEQUENCE</scope>
    <source>
        <strain evidence="7">Duluth1</strain>
        <tissue evidence="7">Whole animal</tissue>
    </source>
</reference>
<accession>A0A9D4MY24</accession>
<name>A0A9D4MY24_DREPO</name>
<comment type="subcellular location">
    <subcellularLocation>
        <location evidence="1">Membrane</location>
        <topology evidence="1">Multi-pass membrane protein</topology>
    </subcellularLocation>
</comment>
<proteinExistence type="inferred from homology"/>
<comment type="similarity">
    <text evidence="2">Belongs to the ZIP transporter (TC 2.A.5) family.</text>
</comment>
<dbReference type="GO" id="GO:0005385">
    <property type="term" value="F:zinc ion transmembrane transporter activity"/>
    <property type="evidence" value="ECO:0007669"/>
    <property type="project" value="TreeGrafter"/>
</dbReference>
<evidence type="ECO:0000256" key="5">
    <source>
        <dbReference type="ARBA" id="ARBA00023136"/>
    </source>
</evidence>
<dbReference type="Pfam" id="PF02535">
    <property type="entry name" value="Zip"/>
    <property type="match status" value="1"/>
</dbReference>
<gene>
    <name evidence="7" type="ORF">DPMN_010039</name>
</gene>
<dbReference type="Proteomes" id="UP000828390">
    <property type="component" value="Unassembled WGS sequence"/>
</dbReference>
<evidence type="ECO:0000256" key="3">
    <source>
        <dbReference type="ARBA" id="ARBA00022692"/>
    </source>
</evidence>
<evidence type="ECO:0000256" key="6">
    <source>
        <dbReference type="SAM" id="Phobius"/>
    </source>
</evidence>
<dbReference type="InterPro" id="IPR050799">
    <property type="entry name" value="ZIP_Transporter"/>
</dbReference>
<dbReference type="AlphaFoldDB" id="A0A9D4MY24"/>
<dbReference type="PANTHER" id="PTHR12191">
    <property type="entry name" value="SOLUTE CARRIER FAMILY 39"/>
    <property type="match status" value="1"/>
</dbReference>
<dbReference type="PANTHER" id="PTHR12191:SF37">
    <property type="entry name" value="ZINC TRANSPORTER FOI"/>
    <property type="match status" value="1"/>
</dbReference>
<evidence type="ECO:0000313" key="7">
    <source>
        <dbReference type="EMBL" id="KAH3886038.1"/>
    </source>
</evidence>
<evidence type="ECO:0000256" key="1">
    <source>
        <dbReference type="ARBA" id="ARBA00004141"/>
    </source>
</evidence>
<keyword evidence="4 6" id="KW-1133">Transmembrane helix</keyword>
<keyword evidence="3 6" id="KW-0812">Transmembrane</keyword>
<feature type="transmembrane region" description="Helical" evidence="6">
    <location>
        <begin position="5"/>
        <end position="25"/>
    </location>
</feature>
<dbReference type="GO" id="GO:0005886">
    <property type="term" value="C:plasma membrane"/>
    <property type="evidence" value="ECO:0007669"/>
    <property type="project" value="TreeGrafter"/>
</dbReference>
<feature type="transmembrane region" description="Helical" evidence="6">
    <location>
        <begin position="31"/>
        <end position="55"/>
    </location>
</feature>
<sequence>MKRSLLYNFLAATTCYIGLVIGILLGENTDANTWIFAIAGGMFVYISLVDMVILFSSSYV</sequence>
<organism evidence="7 8">
    <name type="scientific">Dreissena polymorpha</name>
    <name type="common">Zebra mussel</name>
    <name type="synonym">Mytilus polymorpha</name>
    <dbReference type="NCBI Taxonomy" id="45954"/>
    <lineage>
        <taxon>Eukaryota</taxon>
        <taxon>Metazoa</taxon>
        <taxon>Spiralia</taxon>
        <taxon>Lophotrochozoa</taxon>
        <taxon>Mollusca</taxon>
        <taxon>Bivalvia</taxon>
        <taxon>Autobranchia</taxon>
        <taxon>Heteroconchia</taxon>
        <taxon>Euheterodonta</taxon>
        <taxon>Imparidentia</taxon>
        <taxon>Neoheterodontei</taxon>
        <taxon>Myida</taxon>
        <taxon>Dreissenoidea</taxon>
        <taxon>Dreissenidae</taxon>
        <taxon>Dreissena</taxon>
    </lineage>
</organism>
<keyword evidence="5 6" id="KW-0472">Membrane</keyword>
<evidence type="ECO:0000313" key="8">
    <source>
        <dbReference type="Proteomes" id="UP000828390"/>
    </source>
</evidence>
<comment type="caution">
    <text evidence="7">The sequence shown here is derived from an EMBL/GenBank/DDBJ whole genome shotgun (WGS) entry which is preliminary data.</text>
</comment>
<dbReference type="GO" id="GO:0071578">
    <property type="term" value="P:zinc ion import across plasma membrane"/>
    <property type="evidence" value="ECO:0007669"/>
    <property type="project" value="TreeGrafter"/>
</dbReference>
<evidence type="ECO:0000256" key="2">
    <source>
        <dbReference type="ARBA" id="ARBA00006939"/>
    </source>
</evidence>
<dbReference type="GO" id="GO:0140410">
    <property type="term" value="F:monoatomic cation:bicarbonate symporter activity"/>
    <property type="evidence" value="ECO:0007669"/>
    <property type="project" value="TreeGrafter"/>
</dbReference>
<dbReference type="EMBL" id="JAIWYP010000001">
    <property type="protein sequence ID" value="KAH3886038.1"/>
    <property type="molecule type" value="Genomic_DNA"/>
</dbReference>
<protein>
    <submittedName>
        <fullName evidence="7">Uncharacterized protein</fullName>
    </submittedName>
</protein>
<dbReference type="InterPro" id="IPR003689">
    <property type="entry name" value="ZIP"/>
</dbReference>
<dbReference type="GO" id="GO:0030003">
    <property type="term" value="P:intracellular monoatomic cation homeostasis"/>
    <property type="evidence" value="ECO:0007669"/>
    <property type="project" value="TreeGrafter"/>
</dbReference>
<evidence type="ECO:0000256" key="4">
    <source>
        <dbReference type="ARBA" id="ARBA00022989"/>
    </source>
</evidence>
<keyword evidence="8" id="KW-1185">Reference proteome</keyword>
<reference evidence="7" key="2">
    <citation type="submission" date="2020-11" db="EMBL/GenBank/DDBJ databases">
        <authorList>
            <person name="McCartney M.A."/>
            <person name="Auch B."/>
            <person name="Kono T."/>
            <person name="Mallez S."/>
            <person name="Becker A."/>
            <person name="Gohl D.M."/>
            <person name="Silverstein K.A.T."/>
            <person name="Koren S."/>
            <person name="Bechman K.B."/>
            <person name="Herman A."/>
            <person name="Abrahante J.E."/>
            <person name="Garbe J."/>
        </authorList>
    </citation>
    <scope>NUCLEOTIDE SEQUENCE</scope>
    <source>
        <strain evidence="7">Duluth1</strain>
        <tissue evidence="7">Whole animal</tissue>
    </source>
</reference>